<dbReference type="EMBL" id="SDEE01000121">
    <property type="protein sequence ID" value="RXW21089.1"/>
    <property type="molecule type" value="Genomic_DNA"/>
</dbReference>
<gene>
    <name evidence="1" type="ORF">EST38_g4751</name>
</gene>
<organism evidence="1 2">
    <name type="scientific">Candolleomyces aberdarensis</name>
    <dbReference type="NCBI Taxonomy" id="2316362"/>
    <lineage>
        <taxon>Eukaryota</taxon>
        <taxon>Fungi</taxon>
        <taxon>Dikarya</taxon>
        <taxon>Basidiomycota</taxon>
        <taxon>Agaricomycotina</taxon>
        <taxon>Agaricomycetes</taxon>
        <taxon>Agaricomycetidae</taxon>
        <taxon>Agaricales</taxon>
        <taxon>Agaricineae</taxon>
        <taxon>Psathyrellaceae</taxon>
        <taxon>Candolleomyces</taxon>
    </lineage>
</organism>
<evidence type="ECO:0000313" key="2">
    <source>
        <dbReference type="Proteomes" id="UP000290288"/>
    </source>
</evidence>
<dbReference type="OrthoDB" id="47375at2759"/>
<dbReference type="Proteomes" id="UP000290288">
    <property type="component" value="Unassembled WGS sequence"/>
</dbReference>
<comment type="caution">
    <text evidence="1">The sequence shown here is derived from an EMBL/GenBank/DDBJ whole genome shotgun (WGS) entry which is preliminary data.</text>
</comment>
<accession>A0A4Q2DM75</accession>
<proteinExistence type="predicted"/>
<sequence length="227" mass="25398">MDILSSKLDLHWQWLNAVTATDRVVNATLNWVREARNKAARSTSEEEKVTPGAPSVPSSFTWPADIDSLAASDEYLDYWDPSDSPDLDDGSSLSQNSSDALLLVTTRDYVLPVSGETATLLQEYMLLSPGRIACWHSHLKLIHRIANSDAIHRPGNSDTISEDALDSASSSPETVYRKATTTQRAAWMILEDDVDMERDINVQLSRLWKHLPDDWDIVFLGKSRLKS</sequence>
<name>A0A4Q2DM75_9AGAR</name>
<reference evidence="1 2" key="1">
    <citation type="submission" date="2019-01" db="EMBL/GenBank/DDBJ databases">
        <title>Draft genome sequence of Psathyrella aberdarensis IHI B618.</title>
        <authorList>
            <person name="Buettner E."/>
            <person name="Kellner H."/>
        </authorList>
    </citation>
    <scope>NUCLEOTIDE SEQUENCE [LARGE SCALE GENOMIC DNA]</scope>
    <source>
        <strain evidence="1 2">IHI B618</strain>
    </source>
</reference>
<keyword evidence="2" id="KW-1185">Reference proteome</keyword>
<dbReference type="STRING" id="2316362.A0A4Q2DM75"/>
<evidence type="ECO:0000313" key="1">
    <source>
        <dbReference type="EMBL" id="RXW21089.1"/>
    </source>
</evidence>
<dbReference type="AlphaFoldDB" id="A0A4Q2DM75"/>
<protein>
    <recommendedName>
        <fullName evidence="3">Glycosyltransferase family 25 protein</fullName>
    </recommendedName>
</protein>
<evidence type="ECO:0008006" key="3">
    <source>
        <dbReference type="Google" id="ProtNLM"/>
    </source>
</evidence>